<feature type="domain" description="CN hydrolase" evidence="2">
    <location>
        <begin position="1"/>
        <end position="238"/>
    </location>
</feature>
<dbReference type="PANTHER" id="PTHR43674:SF2">
    <property type="entry name" value="BETA-UREIDOPROPIONASE"/>
    <property type="match status" value="1"/>
</dbReference>
<reference evidence="3 4" key="1">
    <citation type="submission" date="2018-03" db="EMBL/GenBank/DDBJ databases">
        <title>Massilia armeniaca sp. nov., isolated from desert soil.</title>
        <authorList>
            <person name="Huang H."/>
            <person name="Ren M."/>
        </authorList>
    </citation>
    <scope>NUCLEOTIDE SEQUENCE [LARGE SCALE GENOMIC DNA]</scope>
    <source>
        <strain evidence="3 4">ZMN-3</strain>
    </source>
</reference>
<dbReference type="EMBL" id="CP028324">
    <property type="protein sequence ID" value="AVR96030.1"/>
    <property type="molecule type" value="Genomic_DNA"/>
</dbReference>
<protein>
    <submittedName>
        <fullName evidence="3">Carbon-nitrogen hydrolase family protein</fullName>
    </submittedName>
</protein>
<dbReference type="InterPro" id="IPR036526">
    <property type="entry name" value="C-N_Hydrolase_sf"/>
</dbReference>
<dbReference type="Proteomes" id="UP000240505">
    <property type="component" value="Chromosome"/>
</dbReference>
<evidence type="ECO:0000313" key="4">
    <source>
        <dbReference type="Proteomes" id="UP000240505"/>
    </source>
</evidence>
<dbReference type="KEGG" id="masz:C9I28_10040"/>
<evidence type="ECO:0000259" key="2">
    <source>
        <dbReference type="PROSITE" id="PS50263"/>
    </source>
</evidence>
<dbReference type="InterPro" id="IPR050345">
    <property type="entry name" value="Aliph_Amidase/BUP"/>
</dbReference>
<proteinExistence type="predicted"/>
<dbReference type="OrthoDB" id="9803803at2"/>
<keyword evidence="4" id="KW-1185">Reference proteome</keyword>
<evidence type="ECO:0000313" key="3">
    <source>
        <dbReference type="EMBL" id="AVR96030.1"/>
    </source>
</evidence>
<dbReference type="InterPro" id="IPR003010">
    <property type="entry name" value="C-N_Hydrolase"/>
</dbReference>
<organism evidence="3 4">
    <name type="scientific">Pseudoduganella armeniaca</name>
    <dbReference type="NCBI Taxonomy" id="2072590"/>
    <lineage>
        <taxon>Bacteria</taxon>
        <taxon>Pseudomonadati</taxon>
        <taxon>Pseudomonadota</taxon>
        <taxon>Betaproteobacteria</taxon>
        <taxon>Burkholderiales</taxon>
        <taxon>Oxalobacteraceae</taxon>
        <taxon>Telluria group</taxon>
        <taxon>Pseudoduganella</taxon>
    </lineage>
</organism>
<gene>
    <name evidence="3" type="ORF">C9I28_10040</name>
</gene>
<keyword evidence="1 3" id="KW-0378">Hydrolase</keyword>
<dbReference type="GO" id="GO:0050126">
    <property type="term" value="F:N-carbamoylputrescine amidase activity"/>
    <property type="evidence" value="ECO:0007669"/>
    <property type="project" value="TreeGrafter"/>
</dbReference>
<dbReference type="SUPFAM" id="SSF56317">
    <property type="entry name" value="Carbon-nitrogen hydrolase"/>
    <property type="match status" value="1"/>
</dbReference>
<sequence length="247" mass="24989">MTARCVAAAQTVVIKGDIAANVARHVALVERAAAEGARLVLFPELSLTGYEPALAAELALLPDDVRLAPLRDAAVRAGAVIVAGAPLVNPDGRPLIAALTFTPQAALHVYTKQYLHPGEEAAFAPGTGGAALDVHGSRVALAVCAEIAHARHAAAAADDGAQLYAASVLVSVNGYAADAALLQGHAATHGMPVLMANHGGATGGWESAGRSALWDERGELVVAAAGGGECLLVARGDEQGWSGRILR</sequence>
<dbReference type="CDD" id="cd07197">
    <property type="entry name" value="nitrilase"/>
    <property type="match status" value="1"/>
</dbReference>
<dbReference type="AlphaFoldDB" id="A0A2R4C910"/>
<dbReference type="GO" id="GO:0033388">
    <property type="term" value="P:putrescine biosynthetic process from arginine"/>
    <property type="evidence" value="ECO:0007669"/>
    <property type="project" value="TreeGrafter"/>
</dbReference>
<accession>A0A2R4C910</accession>
<name>A0A2R4C910_9BURK</name>
<dbReference type="RefSeq" id="WP_107141382.1">
    <property type="nucleotide sequence ID" value="NZ_CP028324.1"/>
</dbReference>
<evidence type="ECO:0000256" key="1">
    <source>
        <dbReference type="ARBA" id="ARBA00022801"/>
    </source>
</evidence>
<dbReference type="PROSITE" id="PS50263">
    <property type="entry name" value="CN_HYDROLASE"/>
    <property type="match status" value="1"/>
</dbReference>
<dbReference type="Gene3D" id="3.60.110.10">
    <property type="entry name" value="Carbon-nitrogen hydrolase"/>
    <property type="match status" value="1"/>
</dbReference>
<dbReference type="Pfam" id="PF00795">
    <property type="entry name" value="CN_hydrolase"/>
    <property type="match status" value="1"/>
</dbReference>
<dbReference type="PANTHER" id="PTHR43674">
    <property type="entry name" value="NITRILASE C965.09-RELATED"/>
    <property type="match status" value="1"/>
</dbReference>